<sequence length="467" mass="55152">MTPDICRVCLQIVDDPIDMTFVLYKESIQVSQIFQNCTGLTLNTDKNNVICSECERRLYDAYEFKEQAKEAEKVLTQSDQFSVTKIENKEDDEDFYWNEPIHEPLVTILKKENNSINDEFKVKKIKKRVSFQLPRMTNRFQCRFCLQTFVEGLREHEKMHIAENGGYECHHCPKKFINRDRIYVHLKVVHFSNKDDPNRPKFPCDICGKEYIQKSSLQKHKKFGHSGTPLPKEICPYCGKEQFNLKVHIRIVHTGTIVCYCEYCNKGFKTKGALKVHIKHVHLNIKEFQCPICLKFYRSRREIKTHTEAVHVDEQRFSCESCGKKFKSEASYKNHKKMHVADFDFKCEICDARFKSIAYLRGHLKVHNDRKDYSCSICSEAFKRKEQLRRHMRKHNGIRFPCPLCPGVSFLDKGYLKEHHERVHIGIRYRCDVCGKDYGCKKHLVQHQKASKCDRNKWTRIVPEGYS</sequence>
<evidence type="ECO:0000256" key="4">
    <source>
        <dbReference type="ARBA" id="ARBA00022833"/>
    </source>
</evidence>
<dbReference type="GO" id="GO:0008270">
    <property type="term" value="F:zinc ion binding"/>
    <property type="evidence" value="ECO:0007669"/>
    <property type="project" value="UniProtKB-UniRule"/>
</dbReference>
<reference evidence="10" key="2">
    <citation type="submission" date="2018-07" db="EMBL/GenBank/DDBJ databases">
        <authorList>
            <person name="Quirk P.G."/>
            <person name="Krulwich T.A."/>
        </authorList>
    </citation>
    <scope>NUCLEOTIDE SEQUENCE</scope>
</reference>
<keyword evidence="3 5" id="KW-0863">Zinc-finger</keyword>
<proteinExistence type="predicted"/>
<feature type="binding site" evidence="6">
    <location>
        <position position="51"/>
    </location>
    <ligand>
        <name>Zn(2+)</name>
        <dbReference type="ChEBI" id="CHEBI:29105"/>
    </ligand>
</feature>
<feature type="domain" description="C2H2-type" evidence="7">
    <location>
        <begin position="288"/>
        <end position="316"/>
    </location>
</feature>
<evidence type="ECO:0000313" key="10">
    <source>
        <dbReference type="EMBL" id="SSX22726.1"/>
    </source>
</evidence>
<feature type="domain" description="C2H2-type" evidence="7">
    <location>
        <begin position="345"/>
        <end position="372"/>
    </location>
</feature>
<feature type="domain" description="C2H2-type" evidence="7">
    <location>
        <begin position="429"/>
        <end position="456"/>
    </location>
</feature>
<dbReference type="AlphaFoldDB" id="A0A336KCU3"/>
<dbReference type="InterPro" id="IPR012934">
    <property type="entry name" value="Znf_AD"/>
</dbReference>
<feature type="binding site" evidence="6">
    <location>
        <position position="9"/>
    </location>
    <ligand>
        <name>Zn(2+)</name>
        <dbReference type="ChEBI" id="CHEBI:29105"/>
    </ligand>
</feature>
<dbReference type="PANTHER" id="PTHR24379">
    <property type="entry name" value="KRAB AND ZINC FINGER DOMAIN-CONTAINING"/>
    <property type="match status" value="1"/>
</dbReference>
<dbReference type="GO" id="GO:0005634">
    <property type="term" value="C:nucleus"/>
    <property type="evidence" value="ECO:0007669"/>
    <property type="project" value="InterPro"/>
</dbReference>
<evidence type="ECO:0000256" key="5">
    <source>
        <dbReference type="PROSITE-ProRule" id="PRU00042"/>
    </source>
</evidence>
<dbReference type="PANTHER" id="PTHR24379:SF121">
    <property type="entry name" value="C2H2-TYPE DOMAIN-CONTAINING PROTEIN"/>
    <property type="match status" value="1"/>
</dbReference>
<dbReference type="FunFam" id="3.30.160.60:FF:000303">
    <property type="entry name" value="Zinc finger protein 41"/>
    <property type="match status" value="1"/>
</dbReference>
<dbReference type="EMBL" id="UFQT01000280">
    <property type="protein sequence ID" value="SSX22726.1"/>
    <property type="molecule type" value="Genomic_DNA"/>
</dbReference>
<dbReference type="Pfam" id="PF13912">
    <property type="entry name" value="zf-C2H2_6"/>
    <property type="match status" value="1"/>
</dbReference>
<dbReference type="OMA" id="LPRMTNR"/>
<dbReference type="InterPro" id="IPR036236">
    <property type="entry name" value="Znf_C2H2_sf"/>
</dbReference>
<accession>A0A336KCU3</accession>
<dbReference type="SUPFAM" id="SSF57716">
    <property type="entry name" value="Glucocorticoid receptor-like (DNA-binding domain)"/>
    <property type="match status" value="1"/>
</dbReference>
<feature type="domain" description="C2H2-type" evidence="7">
    <location>
        <begin position="373"/>
        <end position="400"/>
    </location>
</feature>
<dbReference type="GO" id="GO:1990837">
    <property type="term" value="F:sequence-specific double-stranded DNA binding"/>
    <property type="evidence" value="ECO:0007669"/>
    <property type="project" value="UniProtKB-ARBA"/>
</dbReference>
<evidence type="ECO:0000259" key="8">
    <source>
        <dbReference type="PROSITE" id="PS51915"/>
    </source>
</evidence>
<evidence type="ECO:0000259" key="7">
    <source>
        <dbReference type="PROSITE" id="PS50157"/>
    </source>
</evidence>
<feature type="binding site" evidence="6">
    <location>
        <position position="6"/>
    </location>
    <ligand>
        <name>Zn(2+)</name>
        <dbReference type="ChEBI" id="CHEBI:29105"/>
    </ligand>
</feature>
<keyword evidence="4 6" id="KW-0862">Zinc</keyword>
<feature type="domain" description="C2H2-type" evidence="7">
    <location>
        <begin position="259"/>
        <end position="287"/>
    </location>
</feature>
<dbReference type="PROSITE" id="PS50157">
    <property type="entry name" value="ZINC_FINGER_C2H2_2"/>
    <property type="match status" value="8"/>
</dbReference>
<dbReference type="SUPFAM" id="SSF57667">
    <property type="entry name" value="beta-beta-alpha zinc fingers"/>
    <property type="match status" value="5"/>
</dbReference>
<gene>
    <name evidence="9" type="primary">CSON007427</name>
</gene>
<feature type="domain" description="ZAD" evidence="8">
    <location>
        <begin position="4"/>
        <end position="78"/>
    </location>
</feature>
<dbReference type="SMART" id="SM00868">
    <property type="entry name" value="zf-AD"/>
    <property type="match status" value="1"/>
</dbReference>
<dbReference type="Pfam" id="PF12874">
    <property type="entry name" value="zf-met"/>
    <property type="match status" value="1"/>
</dbReference>
<feature type="domain" description="C2H2-type" evidence="7">
    <location>
        <begin position="317"/>
        <end position="344"/>
    </location>
</feature>
<keyword evidence="1 6" id="KW-0479">Metal-binding</keyword>
<evidence type="ECO:0000256" key="6">
    <source>
        <dbReference type="PROSITE-ProRule" id="PRU01263"/>
    </source>
</evidence>
<name>A0A336KCU3_CULSO</name>
<evidence type="ECO:0000313" key="9">
    <source>
        <dbReference type="EMBL" id="SSX02351.1"/>
    </source>
</evidence>
<dbReference type="Pfam" id="PF00096">
    <property type="entry name" value="zf-C2H2"/>
    <property type="match status" value="3"/>
</dbReference>
<dbReference type="VEuPathDB" id="VectorBase:CSON007427"/>
<dbReference type="PROSITE" id="PS51915">
    <property type="entry name" value="ZAD"/>
    <property type="match status" value="1"/>
</dbReference>
<organism evidence="9">
    <name type="scientific">Culicoides sonorensis</name>
    <name type="common">Biting midge</name>
    <dbReference type="NCBI Taxonomy" id="179676"/>
    <lineage>
        <taxon>Eukaryota</taxon>
        <taxon>Metazoa</taxon>
        <taxon>Ecdysozoa</taxon>
        <taxon>Arthropoda</taxon>
        <taxon>Hexapoda</taxon>
        <taxon>Insecta</taxon>
        <taxon>Pterygota</taxon>
        <taxon>Neoptera</taxon>
        <taxon>Endopterygota</taxon>
        <taxon>Diptera</taxon>
        <taxon>Nematocera</taxon>
        <taxon>Chironomoidea</taxon>
        <taxon>Ceratopogonidae</taxon>
        <taxon>Ceratopogoninae</taxon>
        <taxon>Culicoides</taxon>
        <taxon>Monoculicoides</taxon>
    </lineage>
</organism>
<protein>
    <submittedName>
        <fullName evidence="9">CSON007427 protein</fullName>
    </submittedName>
</protein>
<dbReference type="Pfam" id="PF07776">
    <property type="entry name" value="zf-AD"/>
    <property type="match status" value="1"/>
</dbReference>
<reference evidence="9" key="1">
    <citation type="submission" date="2018-04" db="EMBL/GenBank/DDBJ databases">
        <authorList>
            <person name="Go L.Y."/>
            <person name="Mitchell J.A."/>
        </authorList>
    </citation>
    <scope>NUCLEOTIDE SEQUENCE</scope>
    <source>
        <tissue evidence="9">Whole organism</tissue>
    </source>
</reference>
<feature type="domain" description="C2H2-type" evidence="7">
    <location>
        <begin position="202"/>
        <end position="230"/>
    </location>
</feature>
<dbReference type="EMBL" id="UFQS01000280">
    <property type="protein sequence ID" value="SSX02351.1"/>
    <property type="molecule type" value="Genomic_DNA"/>
</dbReference>
<dbReference type="PROSITE" id="PS00028">
    <property type="entry name" value="ZINC_FINGER_C2H2_1"/>
    <property type="match status" value="7"/>
</dbReference>
<dbReference type="Gene3D" id="3.30.160.60">
    <property type="entry name" value="Classic Zinc Finger"/>
    <property type="match status" value="7"/>
</dbReference>
<dbReference type="InterPro" id="IPR013087">
    <property type="entry name" value="Znf_C2H2_type"/>
</dbReference>
<evidence type="ECO:0000256" key="1">
    <source>
        <dbReference type="ARBA" id="ARBA00022723"/>
    </source>
</evidence>
<dbReference type="SMART" id="SM00355">
    <property type="entry name" value="ZnF_C2H2"/>
    <property type="match status" value="11"/>
</dbReference>
<evidence type="ECO:0000256" key="2">
    <source>
        <dbReference type="ARBA" id="ARBA00022737"/>
    </source>
</evidence>
<evidence type="ECO:0000256" key="3">
    <source>
        <dbReference type="ARBA" id="ARBA00022771"/>
    </source>
</evidence>
<keyword evidence="2" id="KW-0677">Repeat</keyword>
<feature type="binding site" evidence="6">
    <location>
        <position position="54"/>
    </location>
    <ligand>
        <name>Zn(2+)</name>
        <dbReference type="ChEBI" id="CHEBI:29105"/>
    </ligand>
</feature>
<dbReference type="Gene3D" id="3.40.1800.20">
    <property type="match status" value="1"/>
</dbReference>
<feature type="domain" description="C2H2-type" evidence="7">
    <location>
        <begin position="167"/>
        <end position="195"/>
    </location>
</feature>